<reference evidence="6 7" key="1">
    <citation type="journal article" date="2018" name="Mycol. Prog.">
        <title>Coniella lustricola, a new species from submerged detritus.</title>
        <authorList>
            <person name="Raudabaugh D.B."/>
            <person name="Iturriaga T."/>
            <person name="Carver A."/>
            <person name="Mondo S."/>
            <person name="Pangilinan J."/>
            <person name="Lipzen A."/>
            <person name="He G."/>
            <person name="Amirebrahimi M."/>
            <person name="Grigoriev I.V."/>
            <person name="Miller A.N."/>
        </authorList>
    </citation>
    <scope>NUCLEOTIDE SEQUENCE [LARGE SCALE GENOMIC DNA]</scope>
    <source>
        <strain evidence="6 7">B22-T-1</strain>
    </source>
</reference>
<keyword evidence="1" id="KW-0819">tRNA processing</keyword>
<feature type="compositionally biased region" description="Low complexity" evidence="5">
    <location>
        <begin position="33"/>
        <end position="53"/>
    </location>
</feature>
<dbReference type="GO" id="GO:0008033">
    <property type="term" value="P:tRNA processing"/>
    <property type="evidence" value="ECO:0007669"/>
    <property type="project" value="UniProtKB-KW"/>
</dbReference>
<proteinExistence type="inferred from homology"/>
<dbReference type="Proteomes" id="UP000241462">
    <property type="component" value="Unassembled WGS sequence"/>
</dbReference>
<keyword evidence="3" id="KW-0862">Zinc</keyword>
<dbReference type="InParanoid" id="A0A2T3AE06"/>
<evidence type="ECO:0000313" key="6">
    <source>
        <dbReference type="EMBL" id="PSR93842.1"/>
    </source>
</evidence>
<feature type="region of interest" description="Disordered" evidence="5">
    <location>
        <begin position="33"/>
        <end position="66"/>
    </location>
</feature>
<dbReference type="Pfam" id="PF04032">
    <property type="entry name" value="Rpr2"/>
    <property type="match status" value="1"/>
</dbReference>
<dbReference type="GO" id="GO:0005655">
    <property type="term" value="C:nucleolar ribonuclease P complex"/>
    <property type="evidence" value="ECO:0007669"/>
    <property type="project" value="TreeGrafter"/>
</dbReference>
<dbReference type="PANTHER" id="PTHR14742:SF0">
    <property type="entry name" value="RIBONUCLEASE P PROTEIN SUBUNIT P21"/>
    <property type="match status" value="1"/>
</dbReference>
<dbReference type="OrthoDB" id="128536at2759"/>
<evidence type="ECO:0000256" key="5">
    <source>
        <dbReference type="SAM" id="MobiDB-lite"/>
    </source>
</evidence>
<dbReference type="InterPro" id="IPR007175">
    <property type="entry name" value="Rpr2/Snm1/Rpp21"/>
</dbReference>
<sequence length="173" mass="19190">MAKGKKPGVPNRHVFSRISFLYQAAAYLSMVDNNQQPSTSNSSSSNISEQPTETATAADFKAQSRTTSQEFASRRLLTDLRNVALKSQIRISPAVKRTVCKYCDSLLVEGQTCSSVVENKSKGGRKPWADLLVVSCHTCGRERRYPVSSQRPKRRHCRATAAEPAEPQQEDQT</sequence>
<name>A0A2T3AE06_9PEZI</name>
<dbReference type="Gene3D" id="6.20.50.20">
    <property type="match status" value="1"/>
</dbReference>
<dbReference type="PANTHER" id="PTHR14742">
    <property type="entry name" value="RIBONUCLEASE P SUBUNIT P21"/>
    <property type="match status" value="1"/>
</dbReference>
<evidence type="ECO:0000313" key="7">
    <source>
        <dbReference type="Proteomes" id="UP000241462"/>
    </source>
</evidence>
<accession>A0A2T3AE06</accession>
<dbReference type="STRING" id="2025994.A0A2T3AE06"/>
<evidence type="ECO:0000256" key="1">
    <source>
        <dbReference type="ARBA" id="ARBA00022694"/>
    </source>
</evidence>
<protein>
    <submittedName>
        <fullName evidence="6">RNAse P Rpr2/Rpp21/SNM1 subunit domain-domain-containing protein</fullName>
    </submittedName>
</protein>
<evidence type="ECO:0000256" key="3">
    <source>
        <dbReference type="ARBA" id="ARBA00022833"/>
    </source>
</evidence>
<evidence type="ECO:0000256" key="4">
    <source>
        <dbReference type="ARBA" id="ARBA00038402"/>
    </source>
</evidence>
<evidence type="ECO:0000256" key="2">
    <source>
        <dbReference type="ARBA" id="ARBA00022723"/>
    </source>
</evidence>
<dbReference type="GO" id="GO:0046872">
    <property type="term" value="F:metal ion binding"/>
    <property type="evidence" value="ECO:0007669"/>
    <property type="project" value="UniProtKB-KW"/>
</dbReference>
<organism evidence="6 7">
    <name type="scientific">Coniella lustricola</name>
    <dbReference type="NCBI Taxonomy" id="2025994"/>
    <lineage>
        <taxon>Eukaryota</taxon>
        <taxon>Fungi</taxon>
        <taxon>Dikarya</taxon>
        <taxon>Ascomycota</taxon>
        <taxon>Pezizomycotina</taxon>
        <taxon>Sordariomycetes</taxon>
        <taxon>Sordariomycetidae</taxon>
        <taxon>Diaporthales</taxon>
        <taxon>Schizoparmaceae</taxon>
        <taxon>Coniella</taxon>
    </lineage>
</organism>
<comment type="similarity">
    <text evidence="4">Belongs to the eukaryotic/archaeal RNase P protein component 4 family.</text>
</comment>
<feature type="region of interest" description="Disordered" evidence="5">
    <location>
        <begin position="144"/>
        <end position="173"/>
    </location>
</feature>
<keyword evidence="7" id="KW-1185">Reference proteome</keyword>
<gene>
    <name evidence="6" type="ORF">BD289DRAFT_170633</name>
</gene>
<keyword evidence="2" id="KW-0479">Metal-binding</keyword>
<dbReference type="EMBL" id="KZ678404">
    <property type="protein sequence ID" value="PSR93842.1"/>
    <property type="molecule type" value="Genomic_DNA"/>
</dbReference>
<dbReference type="AlphaFoldDB" id="A0A2T3AE06"/>